<keyword evidence="2" id="KW-1185">Reference proteome</keyword>
<protein>
    <submittedName>
        <fullName evidence="1">Uncharacterized protein</fullName>
    </submittedName>
</protein>
<organism evidence="1 2">
    <name type="scientific">Citrus sinensis</name>
    <name type="common">Sweet orange</name>
    <name type="synonym">Citrus aurantium var. sinensis</name>
    <dbReference type="NCBI Taxonomy" id="2711"/>
    <lineage>
        <taxon>Eukaryota</taxon>
        <taxon>Viridiplantae</taxon>
        <taxon>Streptophyta</taxon>
        <taxon>Embryophyta</taxon>
        <taxon>Tracheophyta</taxon>
        <taxon>Spermatophyta</taxon>
        <taxon>Magnoliopsida</taxon>
        <taxon>eudicotyledons</taxon>
        <taxon>Gunneridae</taxon>
        <taxon>Pentapetalae</taxon>
        <taxon>rosids</taxon>
        <taxon>malvids</taxon>
        <taxon>Sapindales</taxon>
        <taxon>Rutaceae</taxon>
        <taxon>Aurantioideae</taxon>
        <taxon>Citrus</taxon>
    </lineage>
</organism>
<evidence type="ECO:0000313" key="1">
    <source>
        <dbReference type="EMBL" id="KAH9679833.1"/>
    </source>
</evidence>
<dbReference type="EMBL" id="CM039178">
    <property type="protein sequence ID" value="KAH9679833.1"/>
    <property type="molecule type" value="Genomic_DNA"/>
</dbReference>
<dbReference type="Proteomes" id="UP000829398">
    <property type="component" value="Chromosome 9"/>
</dbReference>
<gene>
    <name evidence="1" type="ORF">KPL71_026292</name>
</gene>
<reference evidence="2" key="1">
    <citation type="journal article" date="2023" name="Hortic. Res.">
        <title>A chromosome-level phased genome enabling allele-level studies in sweet orange: a case study on citrus Huanglongbing tolerance.</title>
        <authorList>
            <person name="Wu B."/>
            <person name="Yu Q."/>
            <person name="Deng Z."/>
            <person name="Duan Y."/>
            <person name="Luo F."/>
            <person name="Gmitter F. Jr."/>
        </authorList>
    </citation>
    <scope>NUCLEOTIDE SEQUENCE [LARGE SCALE GENOMIC DNA]</scope>
    <source>
        <strain evidence="2">cv. Valencia</strain>
    </source>
</reference>
<name>A0ACB8HYE1_CITSI</name>
<proteinExistence type="predicted"/>
<comment type="caution">
    <text evidence="1">The sequence shown here is derived from an EMBL/GenBank/DDBJ whole genome shotgun (WGS) entry which is preliminary data.</text>
</comment>
<accession>A0ACB8HYE1</accession>
<evidence type="ECO:0000313" key="2">
    <source>
        <dbReference type="Proteomes" id="UP000829398"/>
    </source>
</evidence>
<sequence>MLKSIKILLSIAAVLAYEIFQMDVKTAFLNGHLEENIYMQQPDGFIQKGQEHMVCKLQRSIYGLKQASRSWNIRFDQAIKSFGFIQNIDEPCVYKKIQEKSVAFLIFYVDGILLIGNDIGVLTTIKSWLAKQFDMKDLREASYIFGIKLLRDRKNKTLALSQAVYIDKILARFSMENSKAGLLPFRHEITFSKDQSPKTSEEIERMKRVPYAEAVGSLMYVMLCTRPDICFVVGMVSRYQSNPGPKHWTAVKHIMKYLKRTKNYMLVYSGDELIPVGYTDSDFMSDKDSRKSTSGYVFTLGSGAISWRSVKQSCITDSTTEAEYVAASEAAKEAVWLRKFLQDLEVVPAVIAPVKLFCDNSGAVAQSKEPMNHKKQKHIERKYHLIRDIVQRGDMQVTQIASQQKLADPFTKAIPGKPFNFHLESMGMREMSNML</sequence>